<accession>A0ABX1U4K0</accession>
<keyword evidence="1" id="KW-1133">Transmembrane helix</keyword>
<dbReference type="InterPro" id="IPR012159">
    <property type="entry name" value="YejM-like"/>
</dbReference>
<dbReference type="PANTHER" id="PTHR43751">
    <property type="entry name" value="SULFATASE"/>
    <property type="match status" value="1"/>
</dbReference>
<feature type="transmembrane region" description="Helical" evidence="1">
    <location>
        <begin position="135"/>
        <end position="156"/>
    </location>
</feature>
<evidence type="ECO:0000256" key="1">
    <source>
        <dbReference type="SAM" id="Phobius"/>
    </source>
</evidence>
<evidence type="ECO:0000313" key="5">
    <source>
        <dbReference type="Proteomes" id="UP000590068"/>
    </source>
</evidence>
<name>A0ABX1U4K0_9VIBR</name>
<dbReference type="InterPro" id="IPR000917">
    <property type="entry name" value="Sulfatase_N"/>
</dbReference>
<keyword evidence="1" id="KW-0472">Membrane</keyword>
<evidence type="ECO:0000259" key="3">
    <source>
        <dbReference type="Pfam" id="PF11893"/>
    </source>
</evidence>
<dbReference type="PIRSF" id="PIRSF004950">
    <property type="entry name" value="Mmb_sulf_HI0842"/>
    <property type="match status" value="1"/>
</dbReference>
<dbReference type="Proteomes" id="UP000590068">
    <property type="component" value="Unassembled WGS sequence"/>
</dbReference>
<dbReference type="InterPro" id="IPR052701">
    <property type="entry name" value="GAG_Ulvan_Degrading_Sulfatases"/>
</dbReference>
<proteinExistence type="predicted"/>
<feature type="transmembrane region" description="Helical" evidence="1">
    <location>
        <begin position="21"/>
        <end position="39"/>
    </location>
</feature>
<feature type="domain" description="Sulfatase N-terminal" evidence="2">
    <location>
        <begin position="260"/>
        <end position="513"/>
    </location>
</feature>
<feature type="transmembrane region" description="Helical" evidence="1">
    <location>
        <begin position="51"/>
        <end position="73"/>
    </location>
</feature>
<comment type="caution">
    <text evidence="4">The sequence shown here is derived from an EMBL/GenBank/DDBJ whole genome shotgun (WGS) entry which is preliminary data.</text>
</comment>
<dbReference type="RefSeq" id="WP_102454621.1">
    <property type="nucleotide sequence ID" value="NZ_JABBXC010000009.1"/>
</dbReference>
<dbReference type="InterPro" id="IPR017850">
    <property type="entry name" value="Alkaline_phosphatase_core_sf"/>
</dbReference>
<dbReference type="SUPFAM" id="SSF53649">
    <property type="entry name" value="Alkaline phosphatase-like"/>
    <property type="match status" value="1"/>
</dbReference>
<dbReference type="PANTHER" id="PTHR43751:SF3">
    <property type="entry name" value="SULFATASE N-TERMINAL DOMAIN-CONTAINING PROTEIN"/>
    <property type="match status" value="1"/>
</dbReference>
<dbReference type="Pfam" id="PF11893">
    <property type="entry name" value="DUF3413"/>
    <property type="match status" value="1"/>
</dbReference>
<reference evidence="4 5" key="1">
    <citation type="submission" date="2020-04" db="EMBL/GenBank/DDBJ databases">
        <title>WGS-Seq of Vibrio isolated by the O'Toole Lab.</title>
        <authorList>
            <person name="Mckone K.P."/>
            <person name="Whitaker R."/>
            <person name="Sevigney J.L."/>
            <person name="Herring J.B."/>
            <person name="O'Toole G."/>
        </authorList>
    </citation>
    <scope>NUCLEOTIDE SEQUENCE [LARGE SCALE GENOMIC DNA]</scope>
    <source>
        <strain evidence="4 5">BS_02</strain>
    </source>
</reference>
<protein>
    <submittedName>
        <fullName evidence="4">DUF3413 domain-containing protein</fullName>
    </submittedName>
</protein>
<evidence type="ECO:0000313" key="4">
    <source>
        <dbReference type="EMBL" id="NMR69388.1"/>
    </source>
</evidence>
<feature type="domain" description="Inner membrane protein YejM N-terminal" evidence="3">
    <location>
        <begin position="6"/>
        <end position="250"/>
    </location>
</feature>
<feature type="transmembrane region" description="Helical" evidence="1">
    <location>
        <begin position="168"/>
        <end position="190"/>
    </location>
</feature>
<gene>
    <name evidence="4" type="ORF">HJ568_05305</name>
</gene>
<dbReference type="EMBL" id="JABCJR010000007">
    <property type="protein sequence ID" value="NMR69388.1"/>
    <property type="molecule type" value="Genomic_DNA"/>
</dbReference>
<sequence>MVDSGNSYAERVSRLVSWGHWFSFFNVIVAMLIGTRYIAESPWPDTLLGQLYLFSSWVGHFGFLIFGLYVLCLFPITFIVPNFKLFRIVGVLASTVGLTVLLLDTQAYQELNLHLNPIVWELLLSDDKNAINAKWQTLFVLVPIIFFVQLALAEWVWRKQRKLSHKRVGRPIAVVFFVSFIFSHLIYIWADATFYNPITNQRANFPLSYPMTAKTFLERQGWFDREEYQERVERGEANTEVLSYPLETLKVNKSKSKNYNLMMIVVEDLRADSMTPETMPALSEFATQNQNFTHHYSSGNDNSASFGLFYGIPATYSANVRHHETQPLFVEQLQYRNYDMGFFSGNDFSSNIYDDVILSGLDDSLTEQISKSDKAAVINWQQWLDNEGNKNWFSLLHLTQMQQFEDHVSDTSGKDAGAVLRQAYSTTASKIDATIEQVLATLQDKELLDNTIVVITSDHGWEFNETNTNSWGSNSNYSKYQLQVPMVVHWPNKSAKEWTHVSSHFDLSVTLMQDLLGVTSNPADFSSGQNLFNSKNRRWTMAGDAREFALISPNEITVLDRYGNYKVFDHNYRRQRDAKPKLSVIMQGLSETKRFYEQQ</sequence>
<dbReference type="Gene3D" id="3.40.720.10">
    <property type="entry name" value="Alkaline Phosphatase, subunit A"/>
    <property type="match status" value="1"/>
</dbReference>
<keyword evidence="1" id="KW-0812">Transmembrane</keyword>
<dbReference type="InterPro" id="IPR024588">
    <property type="entry name" value="YejM_N"/>
</dbReference>
<dbReference type="Pfam" id="PF00884">
    <property type="entry name" value="Sulfatase"/>
    <property type="match status" value="1"/>
</dbReference>
<feature type="transmembrane region" description="Helical" evidence="1">
    <location>
        <begin position="85"/>
        <end position="103"/>
    </location>
</feature>
<organism evidence="4 5">
    <name type="scientific">Vibrio breoganii</name>
    <dbReference type="NCBI Taxonomy" id="553239"/>
    <lineage>
        <taxon>Bacteria</taxon>
        <taxon>Pseudomonadati</taxon>
        <taxon>Pseudomonadota</taxon>
        <taxon>Gammaproteobacteria</taxon>
        <taxon>Vibrionales</taxon>
        <taxon>Vibrionaceae</taxon>
        <taxon>Vibrio</taxon>
    </lineage>
</organism>
<keyword evidence="5" id="KW-1185">Reference proteome</keyword>
<evidence type="ECO:0000259" key="2">
    <source>
        <dbReference type="Pfam" id="PF00884"/>
    </source>
</evidence>